<accession>A0A517T931</accession>
<keyword evidence="4" id="KW-1185">Reference proteome</keyword>
<protein>
    <submittedName>
        <fullName evidence="3">Putative major pilin subunit</fullName>
    </submittedName>
</protein>
<dbReference type="Gene3D" id="3.30.700.10">
    <property type="entry name" value="Glycoprotein, Type 4 Pilin"/>
    <property type="match status" value="1"/>
</dbReference>
<evidence type="ECO:0000259" key="2">
    <source>
        <dbReference type="Pfam" id="PF07596"/>
    </source>
</evidence>
<dbReference type="OrthoDB" id="263714at2"/>
<name>A0A517T931_9PLAN</name>
<feature type="domain" description="DUF1559" evidence="2">
    <location>
        <begin position="48"/>
        <end position="342"/>
    </location>
</feature>
<dbReference type="EMBL" id="CP036316">
    <property type="protein sequence ID" value="QDT64892.1"/>
    <property type="molecule type" value="Genomic_DNA"/>
</dbReference>
<sequence length="360" mass="39161">MNSSLRSRCRSQASGCVSQSRRGFTLIELLVVIAIIAILIALLLPTVQQAREAARRSSCKNNLKQLALAMHNYHDAHQTLPPGFYDDIDASTQKRDCWFHRILPYVEQSALYQKYEAESAGVTHAFLVSPALREAKIPAFMCPSDPASPGISAFNTFQGNYAVCAGGGLPLNAAHAWSVTVTENGSTVTIDPSVVAKVYEPNPALWWVYKDEDLGGLFWRFSKCRFRDVTDGLSNTLMFGEGIIRLEDDTAATPGGYGGLGSYWSSAPAGSYAFTAAMPPNTSQPDRVQYCKSLVYDNAPCEDTTEAGAIGATSYSRSWHIGGAQFAQADGSVRFIGENIDRLTFRNLGRRADGNVVGEF</sequence>
<dbReference type="NCBIfam" id="TIGR04294">
    <property type="entry name" value="pre_pil_HX9DG"/>
    <property type="match status" value="1"/>
</dbReference>
<evidence type="ECO:0000313" key="4">
    <source>
        <dbReference type="Proteomes" id="UP000319976"/>
    </source>
</evidence>
<dbReference type="PANTHER" id="PTHR30093:SF2">
    <property type="entry name" value="TYPE II SECRETION SYSTEM PROTEIN H"/>
    <property type="match status" value="1"/>
</dbReference>
<dbReference type="NCBIfam" id="TIGR02532">
    <property type="entry name" value="IV_pilin_GFxxxE"/>
    <property type="match status" value="1"/>
</dbReference>
<dbReference type="Proteomes" id="UP000319976">
    <property type="component" value="Chromosome"/>
</dbReference>
<dbReference type="Pfam" id="PF07963">
    <property type="entry name" value="N_methyl"/>
    <property type="match status" value="1"/>
</dbReference>
<dbReference type="AlphaFoldDB" id="A0A517T931"/>
<keyword evidence="1" id="KW-0812">Transmembrane</keyword>
<dbReference type="Pfam" id="PF07596">
    <property type="entry name" value="SBP_bac_10"/>
    <property type="match status" value="1"/>
</dbReference>
<dbReference type="SUPFAM" id="SSF54523">
    <property type="entry name" value="Pili subunits"/>
    <property type="match status" value="1"/>
</dbReference>
<dbReference type="PANTHER" id="PTHR30093">
    <property type="entry name" value="GENERAL SECRETION PATHWAY PROTEIN G"/>
    <property type="match status" value="1"/>
</dbReference>
<dbReference type="PROSITE" id="PS00409">
    <property type="entry name" value="PROKAR_NTER_METHYL"/>
    <property type="match status" value="1"/>
</dbReference>
<proteinExistence type="predicted"/>
<feature type="transmembrane region" description="Helical" evidence="1">
    <location>
        <begin position="26"/>
        <end position="47"/>
    </location>
</feature>
<dbReference type="InterPro" id="IPR027558">
    <property type="entry name" value="Pre_pil_HX9DG_C"/>
</dbReference>
<dbReference type="KEGG" id="chya:V22_21350"/>
<dbReference type="InterPro" id="IPR045584">
    <property type="entry name" value="Pilin-like"/>
</dbReference>
<gene>
    <name evidence="3" type="ORF">V22_21350</name>
</gene>
<dbReference type="InterPro" id="IPR011453">
    <property type="entry name" value="DUF1559"/>
</dbReference>
<evidence type="ECO:0000256" key="1">
    <source>
        <dbReference type="SAM" id="Phobius"/>
    </source>
</evidence>
<dbReference type="RefSeq" id="WP_145262437.1">
    <property type="nucleotide sequence ID" value="NZ_CP036316.1"/>
</dbReference>
<dbReference type="InterPro" id="IPR012902">
    <property type="entry name" value="N_methyl_site"/>
</dbReference>
<keyword evidence="1" id="KW-1133">Transmembrane helix</keyword>
<evidence type="ECO:0000313" key="3">
    <source>
        <dbReference type="EMBL" id="QDT64892.1"/>
    </source>
</evidence>
<keyword evidence="1" id="KW-0472">Membrane</keyword>
<organism evidence="3 4">
    <name type="scientific">Calycomorphotria hydatis</name>
    <dbReference type="NCBI Taxonomy" id="2528027"/>
    <lineage>
        <taxon>Bacteria</taxon>
        <taxon>Pseudomonadati</taxon>
        <taxon>Planctomycetota</taxon>
        <taxon>Planctomycetia</taxon>
        <taxon>Planctomycetales</taxon>
        <taxon>Planctomycetaceae</taxon>
        <taxon>Calycomorphotria</taxon>
    </lineage>
</organism>
<reference evidence="3 4" key="1">
    <citation type="submission" date="2019-02" db="EMBL/GenBank/DDBJ databases">
        <title>Deep-cultivation of Planctomycetes and their phenomic and genomic characterization uncovers novel biology.</title>
        <authorList>
            <person name="Wiegand S."/>
            <person name="Jogler M."/>
            <person name="Boedeker C."/>
            <person name="Pinto D."/>
            <person name="Vollmers J."/>
            <person name="Rivas-Marin E."/>
            <person name="Kohn T."/>
            <person name="Peeters S.H."/>
            <person name="Heuer A."/>
            <person name="Rast P."/>
            <person name="Oberbeckmann S."/>
            <person name="Bunk B."/>
            <person name="Jeske O."/>
            <person name="Meyerdierks A."/>
            <person name="Storesund J.E."/>
            <person name="Kallscheuer N."/>
            <person name="Luecker S."/>
            <person name="Lage O.M."/>
            <person name="Pohl T."/>
            <person name="Merkel B.J."/>
            <person name="Hornburger P."/>
            <person name="Mueller R.-W."/>
            <person name="Bruemmer F."/>
            <person name="Labrenz M."/>
            <person name="Spormann A.M."/>
            <person name="Op den Camp H."/>
            <person name="Overmann J."/>
            <person name="Amann R."/>
            <person name="Jetten M.S.M."/>
            <person name="Mascher T."/>
            <person name="Medema M.H."/>
            <person name="Devos D.P."/>
            <person name="Kaster A.-K."/>
            <person name="Ovreas L."/>
            <person name="Rohde M."/>
            <person name="Galperin M.Y."/>
            <person name="Jogler C."/>
        </authorList>
    </citation>
    <scope>NUCLEOTIDE SEQUENCE [LARGE SCALE GENOMIC DNA]</scope>
    <source>
        <strain evidence="3 4">V22</strain>
    </source>
</reference>